<evidence type="ECO:0000313" key="1">
    <source>
        <dbReference type="EMBL" id="BDU72341.1"/>
    </source>
</evidence>
<organism evidence="1 2">
    <name type="scientific">Mesoterricola silvestris</name>
    <dbReference type="NCBI Taxonomy" id="2927979"/>
    <lineage>
        <taxon>Bacteria</taxon>
        <taxon>Pseudomonadati</taxon>
        <taxon>Acidobacteriota</taxon>
        <taxon>Holophagae</taxon>
        <taxon>Holophagales</taxon>
        <taxon>Holophagaceae</taxon>
        <taxon>Mesoterricola</taxon>
    </lineage>
</organism>
<gene>
    <name evidence="1" type="ORF">METEAL_15150</name>
</gene>
<keyword evidence="2" id="KW-1185">Reference proteome</keyword>
<dbReference type="Proteomes" id="UP001238179">
    <property type="component" value="Chromosome"/>
</dbReference>
<evidence type="ECO:0000313" key="2">
    <source>
        <dbReference type="Proteomes" id="UP001238179"/>
    </source>
</evidence>
<dbReference type="RefSeq" id="WP_316415251.1">
    <property type="nucleotide sequence ID" value="NZ_AP027080.1"/>
</dbReference>
<proteinExistence type="predicted"/>
<accession>A0AA48GGF9</accession>
<sequence>MPNYVQWRVSNSWRPFCDRWWLHWLQAPRLLWWDLQDAWARARYGYAPGDIFDLCSYHAGVTRGLMKEFLDRHHGHPLYLEPEEYKAKLEIILDGWEAMETLVSDDWVGVKSYEAWRAPLEERWRNGMKEFTELYVSFWQ</sequence>
<protein>
    <submittedName>
        <fullName evidence="1">Uncharacterized protein</fullName>
    </submittedName>
</protein>
<dbReference type="KEGG" id="msil:METEAL_15150"/>
<dbReference type="EMBL" id="AP027080">
    <property type="protein sequence ID" value="BDU72341.1"/>
    <property type="molecule type" value="Genomic_DNA"/>
</dbReference>
<reference evidence="2" key="1">
    <citation type="journal article" date="2023" name="Int. J. Syst. Evol. Microbiol.">
        <title>Mesoterricola silvestris gen. nov., sp. nov., Mesoterricola sediminis sp. nov., Geothrix oryzae sp. nov., Geothrix edaphica sp. nov., Geothrix rubra sp. nov., and Geothrix limicola sp. nov., six novel members of Acidobacteriota isolated from soils.</title>
        <authorList>
            <person name="Itoh H."/>
            <person name="Sugisawa Y."/>
            <person name="Mise K."/>
            <person name="Xu Z."/>
            <person name="Kuniyasu M."/>
            <person name="Ushijima N."/>
            <person name="Kawano K."/>
            <person name="Kobayashi E."/>
            <person name="Shiratori Y."/>
            <person name="Masuda Y."/>
            <person name="Senoo K."/>
        </authorList>
    </citation>
    <scope>NUCLEOTIDE SEQUENCE [LARGE SCALE GENOMIC DNA]</scope>
    <source>
        <strain evidence="2">W79</strain>
    </source>
</reference>
<dbReference type="AlphaFoldDB" id="A0AA48GGF9"/>
<name>A0AA48GGF9_9BACT</name>